<gene>
    <name evidence="1" type="ORF">CBRE1094_LOCUS35101</name>
</gene>
<protein>
    <submittedName>
        <fullName evidence="1">Uncharacterized protein</fullName>
    </submittedName>
</protein>
<dbReference type="EMBL" id="HBGU01064414">
    <property type="protein sequence ID" value="CAD9522975.1"/>
    <property type="molecule type" value="Transcribed_RNA"/>
</dbReference>
<accession>A0A7S2N6K2</accession>
<reference evidence="1" key="1">
    <citation type="submission" date="2021-01" db="EMBL/GenBank/DDBJ databases">
        <authorList>
            <person name="Corre E."/>
            <person name="Pelletier E."/>
            <person name="Niang G."/>
            <person name="Scheremetjew M."/>
            <person name="Finn R."/>
            <person name="Kale V."/>
            <person name="Holt S."/>
            <person name="Cochrane G."/>
            <person name="Meng A."/>
            <person name="Brown T."/>
            <person name="Cohen L."/>
        </authorList>
    </citation>
    <scope>NUCLEOTIDE SEQUENCE</scope>
    <source>
        <strain evidence="1">UTEX LB 985</strain>
    </source>
</reference>
<name>A0A7S2N6K2_9EUKA</name>
<sequence>MNMSGGGGGIPMSGGRWSETRKWTVHTTMPIRPTVSVPSLASPPPKLPPVFFPGIYYPARGAPKHRAVQMTTYGYELKLARDEHQMMRQQALPRNLSATRPRFDACCIRPERALSVQQIRDGVYFARPDPETYARLLAEARQPAVTSE</sequence>
<dbReference type="AlphaFoldDB" id="A0A7S2N6K2"/>
<evidence type="ECO:0000313" key="1">
    <source>
        <dbReference type="EMBL" id="CAD9522975.1"/>
    </source>
</evidence>
<organism evidence="1">
    <name type="scientific">Haptolina brevifila</name>
    <dbReference type="NCBI Taxonomy" id="156173"/>
    <lineage>
        <taxon>Eukaryota</taxon>
        <taxon>Haptista</taxon>
        <taxon>Haptophyta</taxon>
        <taxon>Prymnesiophyceae</taxon>
        <taxon>Prymnesiales</taxon>
        <taxon>Prymnesiaceae</taxon>
        <taxon>Haptolina</taxon>
    </lineage>
</organism>
<proteinExistence type="predicted"/>